<comment type="caution">
    <text evidence="2">The sequence shown here is derived from an EMBL/GenBank/DDBJ whole genome shotgun (WGS) entry which is preliminary data.</text>
</comment>
<accession>A0ABY3BP43</accession>
<dbReference type="InterPro" id="IPR012433">
    <property type="entry name" value="Imm11"/>
</dbReference>
<evidence type="ECO:0000313" key="2">
    <source>
        <dbReference type="EMBL" id="TRA89478.1"/>
    </source>
</evidence>
<proteinExistence type="predicted"/>
<protein>
    <submittedName>
        <fullName evidence="2">DUF1629 domain-containing protein</fullName>
    </submittedName>
</protein>
<feature type="domain" description="Immunity MXAN-0049 protein" evidence="1">
    <location>
        <begin position="61"/>
        <end position="257"/>
    </location>
</feature>
<reference evidence="2 3" key="1">
    <citation type="journal article" date="2019" name="Appl. Microbiol. Biotechnol.">
        <title>Differential efficiency of wild type rhizogenic strains for rol gene transformation of plants.</title>
        <authorList>
            <person name="Desmet S."/>
            <person name="De Keyser E."/>
            <person name="Van Vaerenbergh J."/>
            <person name="Baeyen S."/>
            <person name="Van Huylenbroeck J."/>
            <person name="Geelen D."/>
            <person name="Dhooghe E."/>
        </authorList>
    </citation>
    <scope>NUCLEOTIDE SEQUENCE [LARGE SCALE GENOMIC DNA]</scope>
    <source>
        <strain evidence="2 3">GBBC3283</strain>
    </source>
</reference>
<evidence type="ECO:0000259" key="1">
    <source>
        <dbReference type="Pfam" id="PF07791"/>
    </source>
</evidence>
<keyword evidence="3" id="KW-1185">Reference proteome</keyword>
<dbReference type="Proteomes" id="UP000319481">
    <property type="component" value="Unassembled WGS sequence"/>
</dbReference>
<sequence length="260" mass="28934">MARSLRVIWRLVCPSHEGGPRRLIILLDRGSYGDVDIIDDIIPELIVNDARAPHRHSGERKFYVFGPDITGGGPGHGLVFVNKEKLLTPPRLILRPDGGGFPKLNERPHIAYDKKKGRPPRDLEGTLSGYWFVSERLKNIFESIDAAAFAFAECDYTLADGSIGPKHFLCDVVRSIDALDKEASDMRIKIYRNHQTGEDEEIYSVAGGASIYFREDVVGDAHVFVQPRLAADPICDDALYVAFKAIKNINGICFLDALNL</sequence>
<dbReference type="EMBL" id="SGNZ01000007">
    <property type="protein sequence ID" value="TRA89478.1"/>
    <property type="molecule type" value="Genomic_DNA"/>
</dbReference>
<name>A0ABY3BP43_9HYPH</name>
<evidence type="ECO:0000313" key="3">
    <source>
        <dbReference type="Proteomes" id="UP000319481"/>
    </source>
</evidence>
<dbReference type="Pfam" id="PF07791">
    <property type="entry name" value="Imm11"/>
    <property type="match status" value="1"/>
</dbReference>
<gene>
    <name evidence="2" type="ORF">EXN23_14285</name>
</gene>
<organism evidence="2 3">
    <name type="scientific">Agrobacterium salinitolerans</name>
    <dbReference type="NCBI Taxonomy" id="1183413"/>
    <lineage>
        <taxon>Bacteria</taxon>
        <taxon>Pseudomonadati</taxon>
        <taxon>Pseudomonadota</taxon>
        <taxon>Alphaproteobacteria</taxon>
        <taxon>Hyphomicrobiales</taxon>
        <taxon>Rhizobiaceae</taxon>
        <taxon>Rhizobium/Agrobacterium group</taxon>
        <taxon>Agrobacterium</taxon>
    </lineage>
</organism>